<evidence type="ECO:0000313" key="2">
    <source>
        <dbReference type="EMBL" id="MFC6951893.1"/>
    </source>
</evidence>
<dbReference type="EMBL" id="JBHSXN010000001">
    <property type="protein sequence ID" value="MFC6951893.1"/>
    <property type="molecule type" value="Genomic_DNA"/>
</dbReference>
<sequence>MRAKREFRDRDDVSVSVLDALVERGEEGMTVFELRSHVDAGIDEIEPALTELKDDDLIEVDRSGGQTLLKPDPRVVPEDPEDDEPSLFDALRDKLPF</sequence>
<keyword evidence="3" id="KW-1185">Reference proteome</keyword>
<dbReference type="RefSeq" id="WP_227132215.1">
    <property type="nucleotide sequence ID" value="NZ_JAZAQL010000001.1"/>
</dbReference>
<name>A0ABD5VAK6_9EURY</name>
<comment type="caution">
    <text evidence="2">The sequence shown here is derived from an EMBL/GenBank/DDBJ whole genome shotgun (WGS) entry which is preliminary data.</text>
</comment>
<dbReference type="InterPro" id="IPR045490">
    <property type="entry name" value="DUF6432"/>
</dbReference>
<dbReference type="AlphaFoldDB" id="A0ABD5VAK6"/>
<feature type="region of interest" description="Disordered" evidence="1">
    <location>
        <begin position="63"/>
        <end position="97"/>
    </location>
</feature>
<evidence type="ECO:0000313" key="3">
    <source>
        <dbReference type="Proteomes" id="UP001596395"/>
    </source>
</evidence>
<evidence type="ECO:0000256" key="1">
    <source>
        <dbReference type="SAM" id="MobiDB-lite"/>
    </source>
</evidence>
<protein>
    <submittedName>
        <fullName evidence="2">DUF6432 family protein</fullName>
    </submittedName>
</protein>
<reference evidence="2 3" key="1">
    <citation type="journal article" date="2019" name="Int. J. Syst. Evol. Microbiol.">
        <title>The Global Catalogue of Microorganisms (GCM) 10K type strain sequencing project: providing services to taxonomists for standard genome sequencing and annotation.</title>
        <authorList>
            <consortium name="The Broad Institute Genomics Platform"/>
            <consortium name="The Broad Institute Genome Sequencing Center for Infectious Disease"/>
            <person name="Wu L."/>
            <person name="Ma J."/>
        </authorList>
    </citation>
    <scope>NUCLEOTIDE SEQUENCE [LARGE SCALE GENOMIC DNA]</scope>
    <source>
        <strain evidence="2 3">GX26</strain>
    </source>
</reference>
<proteinExistence type="predicted"/>
<gene>
    <name evidence="2" type="ORF">ACFQGB_03370</name>
</gene>
<dbReference type="Proteomes" id="UP001596395">
    <property type="component" value="Unassembled WGS sequence"/>
</dbReference>
<organism evidence="2 3">
    <name type="scientific">Halorubellus litoreus</name>
    <dbReference type="NCBI Taxonomy" id="755308"/>
    <lineage>
        <taxon>Archaea</taxon>
        <taxon>Methanobacteriati</taxon>
        <taxon>Methanobacteriota</taxon>
        <taxon>Stenosarchaea group</taxon>
        <taxon>Halobacteria</taxon>
        <taxon>Halobacteriales</taxon>
        <taxon>Halorubellaceae</taxon>
        <taxon>Halorubellus</taxon>
    </lineage>
</organism>
<dbReference type="Pfam" id="PF20024">
    <property type="entry name" value="DUF6432"/>
    <property type="match status" value="1"/>
</dbReference>
<accession>A0ABD5VAK6</accession>